<organism evidence="8 9">
    <name type="scientific">Catenulispora acidiphila (strain DSM 44928 / JCM 14897 / NBRC 102108 / NRRL B-24433 / ID139908)</name>
    <dbReference type="NCBI Taxonomy" id="479433"/>
    <lineage>
        <taxon>Bacteria</taxon>
        <taxon>Bacillati</taxon>
        <taxon>Actinomycetota</taxon>
        <taxon>Actinomycetes</taxon>
        <taxon>Catenulisporales</taxon>
        <taxon>Catenulisporaceae</taxon>
        <taxon>Catenulispora</taxon>
    </lineage>
</organism>
<proteinExistence type="predicted"/>
<dbReference type="STRING" id="479433.Caci_3952"/>
<keyword evidence="2 6" id="KW-0812">Transmembrane</keyword>
<accession>C7QER3</accession>
<dbReference type="KEGG" id="cai:Caci_3952"/>
<dbReference type="GO" id="GO:0043190">
    <property type="term" value="C:ATP-binding cassette (ABC) transporter complex"/>
    <property type="evidence" value="ECO:0007669"/>
    <property type="project" value="InterPro"/>
</dbReference>
<sequence length="268" mass="28429">MSTEALPCSAPPISIAHAVRQSSAIARHTTRLLAREPGTMLSYTMMAMVLLTMLRPLYQRIDTFTGPAIDQEAPGTVVMFTLLALDIAGQNLLSERSWHTWDRLRAGSTGALAILSGKAAPLTALFTVQQAALFSFAAAVYGFDVAAGTWRLLLLTVVWGLCVTGLGLAIGAWVRTASQLSAIADIGALTVTCLSGSLVPLAILPHWVAHIAPWTPGYWELRGFQSAVEGDQAVFTKSLSVLIGISLLSMALAVTGAKRGPRFSGRLV</sequence>
<dbReference type="EMBL" id="CP001700">
    <property type="protein sequence ID" value="ACU72833.1"/>
    <property type="molecule type" value="Genomic_DNA"/>
</dbReference>
<evidence type="ECO:0000256" key="6">
    <source>
        <dbReference type="SAM" id="Phobius"/>
    </source>
</evidence>
<dbReference type="GO" id="GO:0046677">
    <property type="term" value="P:response to antibiotic"/>
    <property type="evidence" value="ECO:0007669"/>
    <property type="project" value="UniProtKB-KW"/>
</dbReference>
<evidence type="ECO:0000256" key="1">
    <source>
        <dbReference type="ARBA" id="ARBA00004141"/>
    </source>
</evidence>
<evidence type="ECO:0000256" key="2">
    <source>
        <dbReference type="ARBA" id="ARBA00022692"/>
    </source>
</evidence>
<dbReference type="InterPro" id="IPR051784">
    <property type="entry name" value="Nod_factor_ABC_transporter"/>
</dbReference>
<name>C7QER3_CATAD</name>
<feature type="transmembrane region" description="Helical" evidence="6">
    <location>
        <begin position="149"/>
        <end position="174"/>
    </location>
</feature>
<dbReference type="HOGENOM" id="CLU_092402_0_0_11"/>
<dbReference type="Pfam" id="PF01061">
    <property type="entry name" value="ABC2_membrane"/>
    <property type="match status" value="1"/>
</dbReference>
<dbReference type="PIRSF" id="PIRSF006648">
    <property type="entry name" value="DrrB"/>
    <property type="match status" value="1"/>
</dbReference>
<feature type="transmembrane region" description="Helical" evidence="6">
    <location>
        <begin position="40"/>
        <end position="58"/>
    </location>
</feature>
<dbReference type="InParanoid" id="C7QER3"/>
<dbReference type="InterPro" id="IPR013525">
    <property type="entry name" value="ABC2_TM"/>
</dbReference>
<evidence type="ECO:0000256" key="4">
    <source>
        <dbReference type="ARBA" id="ARBA00023136"/>
    </source>
</evidence>
<evidence type="ECO:0000313" key="8">
    <source>
        <dbReference type="EMBL" id="ACU72833.1"/>
    </source>
</evidence>
<feature type="domain" description="ABC-2 type transporter transmembrane" evidence="7">
    <location>
        <begin position="21"/>
        <end position="226"/>
    </location>
</feature>
<dbReference type="PANTHER" id="PTHR43229:SF6">
    <property type="entry name" value="ABC-TYPE MULTIDRUG TRANSPORT SYSTEM, PERMEASE COMPONENT"/>
    <property type="match status" value="1"/>
</dbReference>
<feature type="transmembrane region" description="Helical" evidence="6">
    <location>
        <begin position="186"/>
        <end position="208"/>
    </location>
</feature>
<dbReference type="AlphaFoldDB" id="C7QER3"/>
<comment type="subcellular location">
    <subcellularLocation>
        <location evidence="1">Membrane</location>
        <topology evidence="1">Multi-pass membrane protein</topology>
    </subcellularLocation>
</comment>
<dbReference type="RefSeq" id="WP_015792562.1">
    <property type="nucleotide sequence ID" value="NC_013131.1"/>
</dbReference>
<feature type="transmembrane region" description="Helical" evidence="6">
    <location>
        <begin position="239"/>
        <end position="257"/>
    </location>
</feature>
<keyword evidence="3 6" id="KW-1133">Transmembrane helix</keyword>
<evidence type="ECO:0000259" key="7">
    <source>
        <dbReference type="Pfam" id="PF01061"/>
    </source>
</evidence>
<dbReference type="eggNOG" id="COG0842">
    <property type="taxonomic scope" value="Bacteria"/>
</dbReference>
<dbReference type="InterPro" id="IPR000412">
    <property type="entry name" value="ABC_2_transport"/>
</dbReference>
<keyword evidence="4 6" id="KW-0472">Membrane</keyword>
<evidence type="ECO:0000256" key="3">
    <source>
        <dbReference type="ARBA" id="ARBA00022989"/>
    </source>
</evidence>
<dbReference type="Proteomes" id="UP000000851">
    <property type="component" value="Chromosome"/>
</dbReference>
<dbReference type="GO" id="GO:0140359">
    <property type="term" value="F:ABC-type transporter activity"/>
    <property type="evidence" value="ECO:0007669"/>
    <property type="project" value="InterPro"/>
</dbReference>
<keyword evidence="5" id="KW-0046">Antibiotic resistance</keyword>
<keyword evidence="9" id="KW-1185">Reference proteome</keyword>
<gene>
    <name evidence="8" type="ordered locus">Caci_3952</name>
</gene>
<protein>
    <submittedName>
        <fullName evidence="8">ABC-2 type transporter</fullName>
    </submittedName>
</protein>
<evidence type="ECO:0000256" key="5">
    <source>
        <dbReference type="ARBA" id="ARBA00023251"/>
    </source>
</evidence>
<dbReference type="PANTHER" id="PTHR43229">
    <property type="entry name" value="NODULATION PROTEIN J"/>
    <property type="match status" value="1"/>
</dbReference>
<evidence type="ECO:0000313" key="9">
    <source>
        <dbReference type="Proteomes" id="UP000000851"/>
    </source>
</evidence>
<reference evidence="8 9" key="1">
    <citation type="journal article" date="2009" name="Stand. Genomic Sci.">
        <title>Complete genome sequence of Catenulispora acidiphila type strain (ID 139908).</title>
        <authorList>
            <person name="Copeland A."/>
            <person name="Lapidus A."/>
            <person name="Glavina Del Rio T."/>
            <person name="Nolan M."/>
            <person name="Lucas S."/>
            <person name="Chen F."/>
            <person name="Tice H."/>
            <person name="Cheng J.F."/>
            <person name="Bruce D."/>
            <person name="Goodwin L."/>
            <person name="Pitluck S."/>
            <person name="Mikhailova N."/>
            <person name="Pati A."/>
            <person name="Ivanova N."/>
            <person name="Mavromatis K."/>
            <person name="Chen A."/>
            <person name="Palaniappan K."/>
            <person name="Chain P."/>
            <person name="Land M."/>
            <person name="Hauser L."/>
            <person name="Chang Y.J."/>
            <person name="Jeffries C.D."/>
            <person name="Chertkov O."/>
            <person name="Brettin T."/>
            <person name="Detter J.C."/>
            <person name="Han C."/>
            <person name="Ali Z."/>
            <person name="Tindall B.J."/>
            <person name="Goker M."/>
            <person name="Bristow J."/>
            <person name="Eisen J.A."/>
            <person name="Markowitz V."/>
            <person name="Hugenholtz P."/>
            <person name="Kyrpides N.C."/>
            <person name="Klenk H.P."/>
        </authorList>
    </citation>
    <scope>NUCLEOTIDE SEQUENCE [LARGE SCALE GENOMIC DNA]</scope>
    <source>
        <strain evidence="9">DSM 44928 / JCM 14897 / NBRC 102108 / NRRL B-24433 / ID139908</strain>
    </source>
</reference>